<sequence length="88" mass="9548">RISSVKEARDATLVAGIRRVRPCLMTTATTILALIPILTSTGRGSDIMVPMAIPSFGGMLIEVMTMLVVPVLYCSVMEWKLKLGIEDP</sequence>
<feature type="non-terminal residue" evidence="2">
    <location>
        <position position="1"/>
    </location>
</feature>
<protein>
    <recommendedName>
        <fullName evidence="4">AcrB/AcrD/AcrF family protein</fullName>
    </recommendedName>
</protein>
<dbReference type="GO" id="GO:0042910">
    <property type="term" value="F:xenobiotic transmembrane transporter activity"/>
    <property type="evidence" value="ECO:0007669"/>
    <property type="project" value="TreeGrafter"/>
</dbReference>
<evidence type="ECO:0000313" key="3">
    <source>
        <dbReference type="Proteomes" id="UP000263642"/>
    </source>
</evidence>
<dbReference type="SUPFAM" id="SSF82866">
    <property type="entry name" value="Multidrug efflux transporter AcrB transmembrane domain"/>
    <property type="match status" value="1"/>
</dbReference>
<gene>
    <name evidence="2" type="ORF">DIT97_29430</name>
</gene>
<dbReference type="PANTHER" id="PTHR32063:SF24">
    <property type="entry name" value="CATION EFFLUX SYSTEM (ACRB_ACRD_ACRF FAMILY)"/>
    <property type="match status" value="1"/>
</dbReference>
<accession>A0A3D3RFQ7</accession>
<feature type="non-terminal residue" evidence="2">
    <location>
        <position position="88"/>
    </location>
</feature>
<evidence type="ECO:0000256" key="1">
    <source>
        <dbReference type="SAM" id="Phobius"/>
    </source>
</evidence>
<name>A0A3D3RFQ7_9PLAN</name>
<dbReference type="Proteomes" id="UP000263642">
    <property type="component" value="Unassembled WGS sequence"/>
</dbReference>
<comment type="caution">
    <text evidence="2">The sequence shown here is derived from an EMBL/GenBank/DDBJ whole genome shotgun (WGS) entry which is preliminary data.</text>
</comment>
<keyword evidence="1" id="KW-1133">Transmembrane helix</keyword>
<dbReference type="Gene3D" id="1.20.1640.10">
    <property type="entry name" value="Multidrug efflux transporter AcrB transmembrane domain"/>
    <property type="match status" value="1"/>
</dbReference>
<dbReference type="GO" id="GO:0005886">
    <property type="term" value="C:plasma membrane"/>
    <property type="evidence" value="ECO:0007669"/>
    <property type="project" value="TreeGrafter"/>
</dbReference>
<reference evidence="2 3" key="1">
    <citation type="journal article" date="2018" name="Nat. Biotechnol.">
        <title>A standardized bacterial taxonomy based on genome phylogeny substantially revises the tree of life.</title>
        <authorList>
            <person name="Parks D.H."/>
            <person name="Chuvochina M."/>
            <person name="Waite D.W."/>
            <person name="Rinke C."/>
            <person name="Skarshewski A."/>
            <person name="Chaumeil P.A."/>
            <person name="Hugenholtz P."/>
        </authorList>
    </citation>
    <scope>NUCLEOTIDE SEQUENCE [LARGE SCALE GENOMIC DNA]</scope>
    <source>
        <strain evidence="2">UBA9375</strain>
    </source>
</reference>
<dbReference type="PANTHER" id="PTHR32063">
    <property type="match status" value="1"/>
</dbReference>
<feature type="transmembrane region" description="Helical" evidence="1">
    <location>
        <begin position="20"/>
        <end position="39"/>
    </location>
</feature>
<dbReference type="AlphaFoldDB" id="A0A3D3RFQ7"/>
<dbReference type="Pfam" id="PF00873">
    <property type="entry name" value="ACR_tran"/>
    <property type="match status" value="1"/>
</dbReference>
<keyword evidence="1" id="KW-0472">Membrane</keyword>
<keyword evidence="1" id="KW-0812">Transmembrane</keyword>
<feature type="transmembrane region" description="Helical" evidence="1">
    <location>
        <begin position="51"/>
        <end position="73"/>
    </location>
</feature>
<dbReference type="InterPro" id="IPR001036">
    <property type="entry name" value="Acrflvin-R"/>
</dbReference>
<evidence type="ECO:0000313" key="2">
    <source>
        <dbReference type="EMBL" id="HCO26928.1"/>
    </source>
</evidence>
<organism evidence="2 3">
    <name type="scientific">Gimesia maris</name>
    <dbReference type="NCBI Taxonomy" id="122"/>
    <lineage>
        <taxon>Bacteria</taxon>
        <taxon>Pseudomonadati</taxon>
        <taxon>Planctomycetota</taxon>
        <taxon>Planctomycetia</taxon>
        <taxon>Planctomycetales</taxon>
        <taxon>Planctomycetaceae</taxon>
        <taxon>Gimesia</taxon>
    </lineage>
</organism>
<dbReference type="EMBL" id="DQAY01000182">
    <property type="protein sequence ID" value="HCO26928.1"/>
    <property type="molecule type" value="Genomic_DNA"/>
</dbReference>
<proteinExistence type="predicted"/>
<evidence type="ECO:0008006" key="4">
    <source>
        <dbReference type="Google" id="ProtNLM"/>
    </source>
</evidence>